<evidence type="ECO:0000313" key="3">
    <source>
        <dbReference type="Proteomes" id="UP000835052"/>
    </source>
</evidence>
<evidence type="ECO:0000313" key="2">
    <source>
        <dbReference type="EMBL" id="CAD6191376.1"/>
    </source>
</evidence>
<feature type="chain" id="PRO_5035905967" description="Activin types I and II receptor domain-containing protein" evidence="1">
    <location>
        <begin position="17"/>
        <end position="134"/>
    </location>
</feature>
<proteinExistence type="predicted"/>
<evidence type="ECO:0000256" key="1">
    <source>
        <dbReference type="SAM" id="SignalP"/>
    </source>
</evidence>
<dbReference type="AlphaFoldDB" id="A0A8S1H516"/>
<sequence length="134" mass="15022">MFLHLLFIFAPLYTDALKCYEGSRGVVNGEDSKNFVENQCDDNMKYCFESFNSNLTDVTASCQTMGTDTKLLDVCKLDGLCKNRSEIDVTVCCCSSDLCNLQVSLRPTTETPPAVLDSVQQSRDKLRASRRVRN</sequence>
<dbReference type="EMBL" id="CAJGYM010000020">
    <property type="protein sequence ID" value="CAD6191376.1"/>
    <property type="molecule type" value="Genomic_DNA"/>
</dbReference>
<gene>
    <name evidence="2" type="ORF">CAUJ_LOCUS7295</name>
</gene>
<dbReference type="PANTHER" id="PTHR34721">
    <property type="entry name" value="PROTEIN CBG09734"/>
    <property type="match status" value="1"/>
</dbReference>
<dbReference type="Proteomes" id="UP000835052">
    <property type="component" value="Unassembled WGS sequence"/>
</dbReference>
<organism evidence="2 3">
    <name type="scientific">Caenorhabditis auriculariae</name>
    <dbReference type="NCBI Taxonomy" id="2777116"/>
    <lineage>
        <taxon>Eukaryota</taxon>
        <taxon>Metazoa</taxon>
        <taxon>Ecdysozoa</taxon>
        <taxon>Nematoda</taxon>
        <taxon>Chromadorea</taxon>
        <taxon>Rhabditida</taxon>
        <taxon>Rhabditina</taxon>
        <taxon>Rhabditomorpha</taxon>
        <taxon>Rhabditoidea</taxon>
        <taxon>Rhabditidae</taxon>
        <taxon>Peloderinae</taxon>
        <taxon>Caenorhabditis</taxon>
    </lineage>
</organism>
<name>A0A8S1H516_9PELO</name>
<dbReference type="PANTHER" id="PTHR34721:SF10">
    <property type="entry name" value="ACTIVIN TYPES I AND II RECEPTOR DOMAIN-CONTAINING PROTEIN-RELATED"/>
    <property type="match status" value="1"/>
</dbReference>
<keyword evidence="3" id="KW-1185">Reference proteome</keyword>
<keyword evidence="1" id="KW-0732">Signal</keyword>
<accession>A0A8S1H516</accession>
<reference evidence="2" key="1">
    <citation type="submission" date="2020-10" db="EMBL/GenBank/DDBJ databases">
        <authorList>
            <person name="Kikuchi T."/>
        </authorList>
    </citation>
    <scope>NUCLEOTIDE SEQUENCE</scope>
    <source>
        <strain evidence="2">NKZ352</strain>
    </source>
</reference>
<dbReference type="OrthoDB" id="5783328at2759"/>
<feature type="signal peptide" evidence="1">
    <location>
        <begin position="1"/>
        <end position="16"/>
    </location>
</feature>
<comment type="caution">
    <text evidence="2">The sequence shown here is derived from an EMBL/GenBank/DDBJ whole genome shotgun (WGS) entry which is preliminary data.</text>
</comment>
<dbReference type="InterPro" id="IPR045860">
    <property type="entry name" value="Snake_toxin-like_sf"/>
</dbReference>
<protein>
    <recommendedName>
        <fullName evidence="4">Activin types I and II receptor domain-containing protein</fullName>
    </recommendedName>
</protein>
<dbReference type="SUPFAM" id="SSF57302">
    <property type="entry name" value="Snake toxin-like"/>
    <property type="match status" value="1"/>
</dbReference>
<evidence type="ECO:0008006" key="4">
    <source>
        <dbReference type="Google" id="ProtNLM"/>
    </source>
</evidence>